<accession>A0A6M2BPU3</accession>
<dbReference type="GO" id="GO:0000287">
    <property type="term" value="F:magnesium ion binding"/>
    <property type="evidence" value="ECO:0007669"/>
    <property type="project" value="InterPro"/>
</dbReference>
<evidence type="ECO:0000256" key="6">
    <source>
        <dbReference type="ARBA" id="ARBA00022553"/>
    </source>
</evidence>
<keyword evidence="9" id="KW-0413">Isomerase</keyword>
<proteinExistence type="inferred from homology"/>
<dbReference type="Proteomes" id="UP000472676">
    <property type="component" value="Unassembled WGS sequence"/>
</dbReference>
<reference evidence="16 17" key="1">
    <citation type="journal article" date="2014" name="Int. J. Syst. Evol. Microbiol.">
        <title>Solimonas terrae sp. nov., isolated from soil.</title>
        <authorList>
            <person name="Kim S.J."/>
            <person name="Moon J.Y."/>
            <person name="Weon H.Y."/>
            <person name="Ahn J.H."/>
            <person name="Chen W.M."/>
            <person name="Kwon S.W."/>
        </authorList>
    </citation>
    <scope>NUCLEOTIDE SEQUENCE [LARGE SCALE GENOMIC DNA]</scope>
    <source>
        <strain evidence="16 17">KIS83-12</strain>
    </source>
</reference>
<evidence type="ECO:0000256" key="9">
    <source>
        <dbReference type="ARBA" id="ARBA00023235"/>
    </source>
</evidence>
<dbReference type="EMBL" id="JAAMOW010000003">
    <property type="protein sequence ID" value="NGY04632.1"/>
    <property type="molecule type" value="Genomic_DNA"/>
</dbReference>
<evidence type="ECO:0000256" key="1">
    <source>
        <dbReference type="ARBA" id="ARBA00000586"/>
    </source>
</evidence>
<evidence type="ECO:0000256" key="8">
    <source>
        <dbReference type="ARBA" id="ARBA00022842"/>
    </source>
</evidence>
<dbReference type="Pfam" id="PF02879">
    <property type="entry name" value="PGM_PMM_II"/>
    <property type="match status" value="1"/>
</dbReference>
<dbReference type="InterPro" id="IPR016066">
    <property type="entry name" value="A-D-PHexomutase_CS"/>
</dbReference>
<evidence type="ECO:0000259" key="12">
    <source>
        <dbReference type="Pfam" id="PF00408"/>
    </source>
</evidence>
<dbReference type="Pfam" id="PF02880">
    <property type="entry name" value="PGM_PMM_III"/>
    <property type="match status" value="1"/>
</dbReference>
<dbReference type="GO" id="GO:0004615">
    <property type="term" value="F:phosphomannomutase activity"/>
    <property type="evidence" value="ECO:0007669"/>
    <property type="project" value="UniProtKB-EC"/>
</dbReference>
<dbReference type="AlphaFoldDB" id="A0A6M2BPU3"/>
<feature type="domain" description="Alpha-D-phosphohexomutase C-terminal" evidence="12">
    <location>
        <begin position="394"/>
        <end position="464"/>
    </location>
</feature>
<protein>
    <recommendedName>
        <fullName evidence="5">phosphomannomutase</fullName>
        <ecNumber evidence="5">5.4.2.8</ecNumber>
    </recommendedName>
</protein>
<comment type="caution">
    <text evidence="16">The sequence shown here is derived from an EMBL/GenBank/DDBJ whole genome shotgun (WGS) entry which is preliminary data.</text>
</comment>
<comment type="catalytic activity">
    <reaction evidence="1">
        <text>alpha-D-mannose 1-phosphate = D-mannose 6-phosphate</text>
        <dbReference type="Rhea" id="RHEA:11140"/>
        <dbReference type="ChEBI" id="CHEBI:58409"/>
        <dbReference type="ChEBI" id="CHEBI:58735"/>
        <dbReference type="EC" id="5.4.2.8"/>
    </reaction>
</comment>
<feature type="domain" description="Alpha-D-phosphohexomutase alpha/beta/alpha" evidence="13">
    <location>
        <begin position="31"/>
        <end position="144"/>
    </location>
</feature>
<dbReference type="InterPro" id="IPR005844">
    <property type="entry name" value="A-D-PHexomutase_a/b/a-I"/>
</dbReference>
<dbReference type="InterPro" id="IPR005845">
    <property type="entry name" value="A-D-PHexomutase_a/b/a-II"/>
</dbReference>
<keyword evidence="7 10" id="KW-0479">Metal-binding</keyword>
<dbReference type="GO" id="GO:0005975">
    <property type="term" value="P:carbohydrate metabolic process"/>
    <property type="evidence" value="ECO:0007669"/>
    <property type="project" value="InterPro"/>
</dbReference>
<dbReference type="InterPro" id="IPR005841">
    <property type="entry name" value="Alpha-D-phosphohexomutase_SF"/>
</dbReference>
<feature type="domain" description="Alpha-D-phosphohexomutase alpha/beta/alpha" evidence="14">
    <location>
        <begin position="175"/>
        <end position="274"/>
    </location>
</feature>
<dbReference type="CDD" id="cd03089">
    <property type="entry name" value="PMM_PGM"/>
    <property type="match status" value="1"/>
</dbReference>
<organism evidence="16 17">
    <name type="scientific">Solimonas terrae</name>
    <dbReference type="NCBI Taxonomy" id="1396819"/>
    <lineage>
        <taxon>Bacteria</taxon>
        <taxon>Pseudomonadati</taxon>
        <taxon>Pseudomonadota</taxon>
        <taxon>Gammaproteobacteria</taxon>
        <taxon>Nevskiales</taxon>
        <taxon>Nevskiaceae</taxon>
        <taxon>Solimonas</taxon>
    </lineage>
</organism>
<keyword evidence="17" id="KW-1185">Reference proteome</keyword>
<evidence type="ECO:0000256" key="4">
    <source>
        <dbReference type="ARBA" id="ARBA00010231"/>
    </source>
</evidence>
<dbReference type="PRINTS" id="PR00509">
    <property type="entry name" value="PGMPMM"/>
</dbReference>
<evidence type="ECO:0000259" key="15">
    <source>
        <dbReference type="Pfam" id="PF02880"/>
    </source>
</evidence>
<dbReference type="PROSITE" id="PS00710">
    <property type="entry name" value="PGM_PMM"/>
    <property type="match status" value="1"/>
</dbReference>
<evidence type="ECO:0000256" key="2">
    <source>
        <dbReference type="ARBA" id="ARBA00001946"/>
    </source>
</evidence>
<dbReference type="InterPro" id="IPR005846">
    <property type="entry name" value="A-D-PHexomutase_a/b/a-III"/>
</dbReference>
<evidence type="ECO:0000256" key="11">
    <source>
        <dbReference type="SAM" id="MobiDB-lite"/>
    </source>
</evidence>
<dbReference type="PANTHER" id="PTHR43771">
    <property type="entry name" value="PHOSPHOMANNOMUTASE"/>
    <property type="match status" value="1"/>
</dbReference>
<evidence type="ECO:0000259" key="14">
    <source>
        <dbReference type="Pfam" id="PF02879"/>
    </source>
</evidence>
<evidence type="ECO:0000313" key="16">
    <source>
        <dbReference type="EMBL" id="NGY04632.1"/>
    </source>
</evidence>
<dbReference type="SUPFAM" id="SSF55957">
    <property type="entry name" value="Phosphoglucomutase, C-terminal domain"/>
    <property type="match status" value="1"/>
</dbReference>
<evidence type="ECO:0000313" key="17">
    <source>
        <dbReference type="Proteomes" id="UP000472676"/>
    </source>
</evidence>
<evidence type="ECO:0000256" key="10">
    <source>
        <dbReference type="RuleBase" id="RU004326"/>
    </source>
</evidence>
<evidence type="ECO:0000256" key="7">
    <source>
        <dbReference type="ARBA" id="ARBA00022723"/>
    </source>
</evidence>
<name>A0A6M2BPU3_9GAMM</name>
<dbReference type="Pfam" id="PF00408">
    <property type="entry name" value="PGM_PMM_IV"/>
    <property type="match status" value="1"/>
</dbReference>
<gene>
    <name evidence="16" type="ORF">G7Y85_07645</name>
</gene>
<comment type="similarity">
    <text evidence="4 10">Belongs to the phosphohexose mutase family.</text>
</comment>
<dbReference type="InterPro" id="IPR036900">
    <property type="entry name" value="A-D-PHexomutase_C_sf"/>
</dbReference>
<feature type="domain" description="Alpha-D-phosphohexomutase alpha/beta/alpha" evidence="15">
    <location>
        <begin position="279"/>
        <end position="387"/>
    </location>
</feature>
<sequence length="474" mass="51947">MNAPLDSGAVVRDRRSAVRASKTRSPRVPCFKAYDIRGRVPDELDQTIAYRLGLAYAARYAPRRVAVGRDVRESSPMLAEALALGLVRGGAEVIDIGLCGTEEVYFAAFQDGVDGGIMVTASHNPIEYNGLKLVHRGARPISGDSGLRELELAVARSIARPGGKAPVVAGSFRQAYIQHLLGYVDVAALKPLKIAVNPGNGGAGLIIDAIEPHLPFRFERLHAEPDGRFPNGIPNPLLPDNRIATRDFVRSRDADFGVAWDGDFDRCFLFDEHGDFIEGYYIVGLLAEAMLARTPGARIIHDPRLSWNTIDVVTAAGGVPVQSKTGHAFIKERMRAENAVYGGEMSAHHYFRDFAYCDNGTIPWLLVAQLISQSGRRLSELVADRQRRFPASGEINRKVADIGAVLADVRRHYAPGAQRIETVDGLSVEYADWRFNLRGSNTEPVLRLNVESRGDEALMRARTDELLLRIGGSE</sequence>
<dbReference type="InterPro" id="IPR016055">
    <property type="entry name" value="A-D-PHexomutase_a/b/a-I/II/III"/>
</dbReference>
<comment type="cofactor">
    <cofactor evidence="2">
        <name>Mg(2+)</name>
        <dbReference type="ChEBI" id="CHEBI:18420"/>
    </cofactor>
</comment>
<dbReference type="InterPro" id="IPR005843">
    <property type="entry name" value="A-D-PHexomutase_C"/>
</dbReference>
<dbReference type="PANTHER" id="PTHR43771:SF1">
    <property type="entry name" value="PHOSPHOMANNOMUTASE"/>
    <property type="match status" value="1"/>
</dbReference>
<dbReference type="RefSeq" id="WP_166254343.1">
    <property type="nucleotide sequence ID" value="NZ_JAAMOW010000003.1"/>
</dbReference>
<keyword evidence="8 10" id="KW-0460">Magnesium</keyword>
<evidence type="ECO:0000256" key="3">
    <source>
        <dbReference type="ARBA" id="ARBA00004699"/>
    </source>
</evidence>
<dbReference type="Gene3D" id="3.40.120.10">
    <property type="entry name" value="Alpha-D-Glucose-1,6-Bisphosphate, subunit A, domain 3"/>
    <property type="match status" value="3"/>
</dbReference>
<evidence type="ECO:0000256" key="5">
    <source>
        <dbReference type="ARBA" id="ARBA00012730"/>
    </source>
</evidence>
<comment type="pathway">
    <text evidence="3">Nucleotide-sugar biosynthesis; GDP-alpha-D-mannose biosynthesis; alpha-D-mannose 1-phosphate from D-fructose 6-phosphate: step 2/2.</text>
</comment>
<dbReference type="EC" id="5.4.2.8" evidence="5"/>
<dbReference type="Gene3D" id="3.30.310.50">
    <property type="entry name" value="Alpha-D-phosphohexomutase, C-terminal domain"/>
    <property type="match status" value="1"/>
</dbReference>
<keyword evidence="6" id="KW-0597">Phosphoprotein</keyword>
<dbReference type="Pfam" id="PF02878">
    <property type="entry name" value="PGM_PMM_I"/>
    <property type="match status" value="1"/>
</dbReference>
<feature type="region of interest" description="Disordered" evidence="11">
    <location>
        <begin position="1"/>
        <end position="22"/>
    </location>
</feature>
<evidence type="ECO:0000259" key="13">
    <source>
        <dbReference type="Pfam" id="PF02878"/>
    </source>
</evidence>
<dbReference type="SUPFAM" id="SSF53738">
    <property type="entry name" value="Phosphoglucomutase, first 3 domains"/>
    <property type="match status" value="3"/>
</dbReference>